<comment type="caution">
    <text evidence="9">The sequence shown here is derived from an EMBL/GenBank/DDBJ whole genome shotgun (WGS) entry which is preliminary data.</text>
</comment>
<organism evidence="9 10">
    <name type="scientific">Paramuricea clavata</name>
    <name type="common">Red gorgonian</name>
    <name type="synonym">Violescent sea-whip</name>
    <dbReference type="NCBI Taxonomy" id="317549"/>
    <lineage>
        <taxon>Eukaryota</taxon>
        <taxon>Metazoa</taxon>
        <taxon>Cnidaria</taxon>
        <taxon>Anthozoa</taxon>
        <taxon>Octocorallia</taxon>
        <taxon>Malacalcyonacea</taxon>
        <taxon>Plexauridae</taxon>
        <taxon>Paramuricea</taxon>
    </lineage>
</organism>
<evidence type="ECO:0000313" key="10">
    <source>
        <dbReference type="Proteomes" id="UP001152795"/>
    </source>
</evidence>
<proteinExistence type="inferred from homology"/>
<dbReference type="OrthoDB" id="416834at2759"/>
<evidence type="ECO:0000256" key="3">
    <source>
        <dbReference type="ARBA" id="ARBA00022679"/>
    </source>
</evidence>
<accession>A0A6S7KYL3</accession>
<feature type="transmembrane region" description="Helical" evidence="8">
    <location>
        <begin position="16"/>
        <end position="35"/>
    </location>
</feature>
<evidence type="ECO:0000256" key="5">
    <source>
        <dbReference type="ARBA" id="ARBA00022824"/>
    </source>
</evidence>
<keyword evidence="4 8" id="KW-0812">Transmembrane</keyword>
<keyword evidence="10" id="KW-1185">Reference proteome</keyword>
<evidence type="ECO:0000256" key="2">
    <source>
        <dbReference type="ARBA" id="ARBA00022676"/>
    </source>
</evidence>
<feature type="transmembrane region" description="Helical" evidence="8">
    <location>
        <begin position="181"/>
        <end position="206"/>
    </location>
</feature>
<comment type="subcellular location">
    <subcellularLocation>
        <location evidence="1 8">Endoplasmic reticulum membrane</location>
        <topology evidence="1 8">Multi-pass membrane protein</topology>
    </subcellularLocation>
</comment>
<reference evidence="9" key="1">
    <citation type="submission" date="2020-04" db="EMBL/GenBank/DDBJ databases">
        <authorList>
            <person name="Alioto T."/>
            <person name="Alioto T."/>
            <person name="Gomez Garrido J."/>
        </authorList>
    </citation>
    <scope>NUCLEOTIDE SEQUENCE</scope>
    <source>
        <strain evidence="9">A484AB</strain>
    </source>
</reference>
<evidence type="ECO:0000256" key="8">
    <source>
        <dbReference type="RuleBase" id="RU363075"/>
    </source>
</evidence>
<keyword evidence="6 8" id="KW-1133">Transmembrane helix</keyword>
<feature type="non-terminal residue" evidence="9">
    <location>
        <position position="529"/>
    </location>
</feature>
<keyword evidence="7 8" id="KW-0472">Membrane</keyword>
<gene>
    <name evidence="9" type="ORF">PACLA_8A045076</name>
</gene>
<dbReference type="PANTHER" id="PTHR22760">
    <property type="entry name" value="GLYCOSYLTRANSFERASE"/>
    <property type="match status" value="1"/>
</dbReference>
<evidence type="ECO:0000256" key="6">
    <source>
        <dbReference type="ARBA" id="ARBA00022989"/>
    </source>
</evidence>
<dbReference type="InterPro" id="IPR005599">
    <property type="entry name" value="GPI_mannosylTrfase"/>
</dbReference>
<dbReference type="GO" id="GO:0005789">
    <property type="term" value="C:endoplasmic reticulum membrane"/>
    <property type="evidence" value="ECO:0007669"/>
    <property type="project" value="UniProtKB-SubCell"/>
</dbReference>
<evidence type="ECO:0000256" key="4">
    <source>
        <dbReference type="ARBA" id="ARBA00022692"/>
    </source>
</evidence>
<keyword evidence="5 8" id="KW-0256">Endoplasmic reticulum</keyword>
<dbReference type="Pfam" id="PF03901">
    <property type="entry name" value="Glyco_transf_22"/>
    <property type="match status" value="1"/>
</dbReference>
<feature type="transmembrane region" description="Helical" evidence="8">
    <location>
        <begin position="372"/>
        <end position="390"/>
    </location>
</feature>
<feature type="transmembrane region" description="Helical" evidence="8">
    <location>
        <begin position="325"/>
        <end position="345"/>
    </location>
</feature>
<feature type="transmembrane region" description="Helical" evidence="8">
    <location>
        <begin position="218"/>
        <end position="238"/>
    </location>
</feature>
<dbReference type="EMBL" id="CACRXK020013521">
    <property type="protein sequence ID" value="CAB4025289.1"/>
    <property type="molecule type" value="Genomic_DNA"/>
</dbReference>
<protein>
    <recommendedName>
        <fullName evidence="8">Mannosyltransferase</fullName>
        <ecNumber evidence="8">2.4.1.-</ecNumber>
    </recommendedName>
</protein>
<keyword evidence="2 8" id="KW-0328">Glycosyltransferase</keyword>
<evidence type="ECO:0000256" key="7">
    <source>
        <dbReference type="ARBA" id="ARBA00023136"/>
    </source>
</evidence>
<feature type="transmembrane region" description="Helical" evidence="8">
    <location>
        <begin position="88"/>
        <end position="111"/>
    </location>
</feature>
<dbReference type="GO" id="GO:0006506">
    <property type="term" value="P:GPI anchor biosynthetic process"/>
    <property type="evidence" value="ECO:0007669"/>
    <property type="project" value="TreeGrafter"/>
</dbReference>
<feature type="transmembrane region" description="Helical" evidence="8">
    <location>
        <begin position="274"/>
        <end position="297"/>
    </location>
</feature>
<keyword evidence="3" id="KW-0808">Transferase</keyword>
<dbReference type="PANTHER" id="PTHR22760:SF4">
    <property type="entry name" value="GPI MANNOSYLTRANSFERASE 3"/>
    <property type="match status" value="1"/>
</dbReference>
<comment type="similarity">
    <text evidence="8">Belongs to the glycosyltransferase 22 family.</text>
</comment>
<dbReference type="Proteomes" id="UP001152795">
    <property type="component" value="Unassembled WGS sequence"/>
</dbReference>
<dbReference type="GO" id="GO:0000026">
    <property type="term" value="F:alpha-1,2-mannosyltransferase activity"/>
    <property type="evidence" value="ECO:0007669"/>
    <property type="project" value="TreeGrafter"/>
</dbReference>
<evidence type="ECO:0000313" key="9">
    <source>
        <dbReference type="EMBL" id="CAB4025289.1"/>
    </source>
</evidence>
<dbReference type="EC" id="2.4.1.-" evidence="8"/>
<dbReference type="AlphaFoldDB" id="A0A6S7KYL3"/>
<sequence length="529" mass="61392">PKKVAVNCVHLKDSNILFGLIIFRLCNVFLVQTWFVPDEFWQGPEVAHKMVFGYGHLTWEWREGIRGYVYPLLFASVYKILDICKMDFPILIIYLPRIIQAIFGAIGEYYIYKLARLLYGSSVAWWVLFCEVTSWFTFYCITRTLTNSMETTLISIGLYYWELSQNTKPNTTSEIVKQTSAIYKALILASFSCLVRPTALVIWIPLGIARLRRVLPVHFFFIFIVPIGICSLIFSVLVDSYFYGKFVFVQYNFLYFNILQNIGELYGTHPWHWYVTQGIPVVLLSYLVPFAIGLYYYGKSLQKWLLLIVIDIAVFSLLSHKEFRFILPIVPMAMFICGKGMHHIATTSFSTNVKKDDDNSSKSRHLSTKCKLLVIFLILTNVPVALYTGLIHQRGTLDVMRAVEGNVRDMPNASVLFLMPCHSTPYYSYLHKKVEMRFLDCSPSEQPGYIDEADRFYKNPQNWLNETFNKKQDLPSHIIFFDVLFKDIKAFLEEYFYTECGRYFYTPFPSGRLGQSVLLFCKAGNLSHS</sequence>
<evidence type="ECO:0000256" key="1">
    <source>
        <dbReference type="ARBA" id="ARBA00004477"/>
    </source>
</evidence>
<feature type="transmembrane region" description="Helical" evidence="8">
    <location>
        <begin position="304"/>
        <end position="319"/>
    </location>
</feature>
<feature type="transmembrane region" description="Helical" evidence="8">
    <location>
        <begin position="117"/>
        <end position="138"/>
    </location>
</feature>
<name>A0A6S7KYL3_PARCT</name>